<protein>
    <submittedName>
        <fullName evidence="2">Uncharacterized protein</fullName>
    </submittedName>
</protein>
<gene>
    <name evidence="2" type="ORF">PIB30_080764</name>
</gene>
<proteinExistence type="predicted"/>
<reference evidence="2 3" key="1">
    <citation type="journal article" date="2023" name="Plants (Basel)">
        <title>Bridging the Gap: Combining Genomics and Transcriptomics Approaches to Understand Stylosanthes scabra, an Orphan Legume from the Brazilian Caatinga.</title>
        <authorList>
            <person name="Ferreira-Neto J.R.C."/>
            <person name="da Silva M.D."/>
            <person name="Binneck E."/>
            <person name="de Melo N.F."/>
            <person name="da Silva R.H."/>
            <person name="de Melo A.L.T.M."/>
            <person name="Pandolfi V."/>
            <person name="Bustamante F.O."/>
            <person name="Brasileiro-Vidal A.C."/>
            <person name="Benko-Iseppon A.M."/>
        </authorList>
    </citation>
    <scope>NUCLEOTIDE SEQUENCE [LARGE SCALE GENOMIC DNA]</scope>
    <source>
        <tissue evidence="2">Leaves</tissue>
    </source>
</reference>
<evidence type="ECO:0000313" key="3">
    <source>
        <dbReference type="Proteomes" id="UP001341840"/>
    </source>
</evidence>
<feature type="region of interest" description="Disordered" evidence="1">
    <location>
        <begin position="106"/>
        <end position="146"/>
    </location>
</feature>
<dbReference type="Proteomes" id="UP001341840">
    <property type="component" value="Unassembled WGS sequence"/>
</dbReference>
<evidence type="ECO:0000313" key="2">
    <source>
        <dbReference type="EMBL" id="MED6212183.1"/>
    </source>
</evidence>
<comment type="caution">
    <text evidence="2">The sequence shown here is derived from an EMBL/GenBank/DDBJ whole genome shotgun (WGS) entry which is preliminary data.</text>
</comment>
<keyword evidence="3" id="KW-1185">Reference proteome</keyword>
<evidence type="ECO:0000256" key="1">
    <source>
        <dbReference type="SAM" id="MobiDB-lite"/>
    </source>
</evidence>
<organism evidence="2 3">
    <name type="scientific">Stylosanthes scabra</name>
    <dbReference type="NCBI Taxonomy" id="79078"/>
    <lineage>
        <taxon>Eukaryota</taxon>
        <taxon>Viridiplantae</taxon>
        <taxon>Streptophyta</taxon>
        <taxon>Embryophyta</taxon>
        <taxon>Tracheophyta</taxon>
        <taxon>Spermatophyta</taxon>
        <taxon>Magnoliopsida</taxon>
        <taxon>eudicotyledons</taxon>
        <taxon>Gunneridae</taxon>
        <taxon>Pentapetalae</taxon>
        <taxon>rosids</taxon>
        <taxon>fabids</taxon>
        <taxon>Fabales</taxon>
        <taxon>Fabaceae</taxon>
        <taxon>Papilionoideae</taxon>
        <taxon>50 kb inversion clade</taxon>
        <taxon>dalbergioids sensu lato</taxon>
        <taxon>Dalbergieae</taxon>
        <taxon>Pterocarpus clade</taxon>
        <taxon>Stylosanthes</taxon>
    </lineage>
</organism>
<dbReference type="EMBL" id="JASCZI010242841">
    <property type="protein sequence ID" value="MED6212183.1"/>
    <property type="molecule type" value="Genomic_DNA"/>
</dbReference>
<name>A0ABU6YU92_9FABA</name>
<sequence>MSHLGHVSNVVPNVTCSPPTTSPHSHLGHVPNVAPHPSNPPLQLTSSPTFPRTITRRPPHLTTITHLITFGPRLKHESNVSLHPTPTFLRSPHMVPFFLPTLDYSSSPRGPRGSHSRDFTAHSHAHNSHNPSPHSRSHPHDSLPYPTKSFSPNPYLHIRASSFHVALTYPHSLLINCHSPFALHHRSNQSFTSLCSLFLHSHTQSQPSFFLRSPTFSLHGILIKEKKTGKQVVTDEEFDAQRFKTAFHQQFHNSYVASKDIISDTRFNLEEGEFPKIEQQIELRGWKRLAKPKLKVGQSIIREFYANARINEDADEEQPY</sequence>
<accession>A0ABU6YU92</accession>